<dbReference type="SUPFAM" id="SSF56059">
    <property type="entry name" value="Glutathione synthetase ATP-binding domain-like"/>
    <property type="match status" value="1"/>
</dbReference>
<reference evidence="1 2" key="1">
    <citation type="journal article" date="2024" name="Chem. Sci.">
        <title>Discovery of megapolipeptins by genome mining of a Burkholderiales bacteria collection.</title>
        <authorList>
            <person name="Paulo B.S."/>
            <person name="Recchia M.J.J."/>
            <person name="Lee S."/>
            <person name="Fergusson C.H."/>
            <person name="Romanowski S.B."/>
            <person name="Hernandez A."/>
            <person name="Krull N."/>
            <person name="Liu D.Y."/>
            <person name="Cavanagh H."/>
            <person name="Bos A."/>
            <person name="Gray C.A."/>
            <person name="Murphy B.T."/>
            <person name="Linington R.G."/>
            <person name="Eustaquio A.S."/>
        </authorList>
    </citation>
    <scope>NUCLEOTIDE SEQUENCE [LARGE SCALE GENOMIC DNA]</scope>
    <source>
        <strain evidence="1 2">RL17-350-BIC-E</strain>
    </source>
</reference>
<evidence type="ECO:0000313" key="2">
    <source>
        <dbReference type="Proteomes" id="UP001629392"/>
    </source>
</evidence>
<protein>
    <recommendedName>
        <fullName evidence="3">ATP-grasp domain-containing protein</fullName>
    </recommendedName>
</protein>
<dbReference type="EMBL" id="JAQQCL010000009">
    <property type="protein sequence ID" value="MFM0717649.1"/>
    <property type="molecule type" value="Genomic_DNA"/>
</dbReference>
<accession>A0ABW9EDG6</accession>
<dbReference type="Proteomes" id="UP001629392">
    <property type="component" value="Unassembled WGS sequence"/>
</dbReference>
<evidence type="ECO:0008006" key="3">
    <source>
        <dbReference type="Google" id="ProtNLM"/>
    </source>
</evidence>
<keyword evidence="2" id="KW-1185">Reference proteome</keyword>
<evidence type="ECO:0000313" key="1">
    <source>
        <dbReference type="EMBL" id="MFM0717649.1"/>
    </source>
</evidence>
<sequence length="232" mass="26940">MKPAEDRIQLDDQRRRFFVCRSMCELEQATVDFCDAPGQYNSFQIQEYIDFRNETVRYYNVTFKIGDELEEHITTEQIINISAIYNNLHCLHWGNVNPTSHPLLTEAETNCRRLARHYKKMGYHGEIGIDFGLRRDAAFFLETNARINNGTRLFYELQELGIEPKSAYYLLLRNQPLALITDAVSEFADRGQIALRGRTDDRTLILAEDPKPIHAIHKEISELAFAPDPLPF</sequence>
<proteinExistence type="predicted"/>
<organism evidence="1 2">
    <name type="scientific">Paraburkholderia strydomiana</name>
    <dbReference type="NCBI Taxonomy" id="1245417"/>
    <lineage>
        <taxon>Bacteria</taxon>
        <taxon>Pseudomonadati</taxon>
        <taxon>Pseudomonadota</taxon>
        <taxon>Betaproteobacteria</taxon>
        <taxon>Burkholderiales</taxon>
        <taxon>Burkholderiaceae</taxon>
        <taxon>Paraburkholderia</taxon>
    </lineage>
</organism>
<comment type="caution">
    <text evidence="1">The sequence shown here is derived from an EMBL/GenBank/DDBJ whole genome shotgun (WGS) entry which is preliminary data.</text>
</comment>
<dbReference type="RefSeq" id="WP_408153483.1">
    <property type="nucleotide sequence ID" value="NZ_JAQQCL010000009.1"/>
</dbReference>
<name>A0ABW9EDG6_9BURK</name>
<gene>
    <name evidence="1" type="ORF">PQQ73_15035</name>
</gene>